<evidence type="ECO:0000313" key="2">
    <source>
        <dbReference type="Proteomes" id="UP000292052"/>
    </source>
</evidence>
<accession>A0A482V6H0</accession>
<comment type="caution">
    <text evidence="1">The sequence shown here is derived from an EMBL/GenBank/DDBJ whole genome shotgun (WGS) entry which is preliminary data.</text>
</comment>
<dbReference type="EMBL" id="QDEB01133072">
    <property type="protein sequence ID" value="RZB38871.1"/>
    <property type="molecule type" value="Genomic_DNA"/>
</dbReference>
<keyword evidence="2" id="KW-1185">Reference proteome</keyword>
<organism evidence="1 2">
    <name type="scientific">Asbolus verrucosus</name>
    <name type="common">Desert ironclad beetle</name>
    <dbReference type="NCBI Taxonomy" id="1661398"/>
    <lineage>
        <taxon>Eukaryota</taxon>
        <taxon>Metazoa</taxon>
        <taxon>Ecdysozoa</taxon>
        <taxon>Arthropoda</taxon>
        <taxon>Hexapoda</taxon>
        <taxon>Insecta</taxon>
        <taxon>Pterygota</taxon>
        <taxon>Neoptera</taxon>
        <taxon>Endopterygota</taxon>
        <taxon>Coleoptera</taxon>
        <taxon>Polyphaga</taxon>
        <taxon>Cucujiformia</taxon>
        <taxon>Tenebrionidae</taxon>
        <taxon>Pimeliinae</taxon>
        <taxon>Asbolus</taxon>
    </lineage>
</organism>
<name>A0A482V6H0_ASBVE</name>
<protein>
    <submittedName>
        <fullName evidence="1">Uncharacterized protein</fullName>
    </submittedName>
</protein>
<gene>
    <name evidence="1" type="ORF">BDFB_000295</name>
</gene>
<proteinExistence type="predicted"/>
<evidence type="ECO:0000313" key="1">
    <source>
        <dbReference type="EMBL" id="RZB38871.1"/>
    </source>
</evidence>
<sequence>MTTVELWWTAKRANITSVLLMNAFGDSNGGFFFALLVNLEYQFQMPAVTGGVSGGEGAGDILAVELESSEENRRNIVTESSPSSYMAHYFSLRSCE</sequence>
<reference evidence="1 2" key="1">
    <citation type="submission" date="2017-03" db="EMBL/GenBank/DDBJ databases">
        <title>Genome of the blue death feigning beetle - Asbolus verrucosus.</title>
        <authorList>
            <person name="Rider S.D."/>
        </authorList>
    </citation>
    <scope>NUCLEOTIDE SEQUENCE [LARGE SCALE GENOMIC DNA]</scope>
    <source>
        <strain evidence="1">Butters</strain>
        <tissue evidence="1">Head and leg muscle</tissue>
    </source>
</reference>
<dbReference type="Proteomes" id="UP000292052">
    <property type="component" value="Unassembled WGS sequence"/>
</dbReference>
<dbReference type="AlphaFoldDB" id="A0A482V6H0"/>